<accession>S3V0A3</accession>
<dbReference type="AlphaFoldDB" id="S3V0A3"/>
<dbReference type="STRING" id="1193011.LEP1GSC058_0724"/>
<keyword evidence="1" id="KW-1133">Transmembrane helix</keyword>
<evidence type="ECO:0000313" key="3">
    <source>
        <dbReference type="Proteomes" id="UP000014540"/>
    </source>
</evidence>
<protein>
    <recommendedName>
        <fullName evidence="4">YvaD family protein</fullName>
    </recommendedName>
</protein>
<name>S3V0A3_9LEPT</name>
<keyword evidence="1" id="KW-0812">Transmembrane</keyword>
<feature type="transmembrane region" description="Helical" evidence="1">
    <location>
        <begin position="114"/>
        <end position="135"/>
    </location>
</feature>
<reference evidence="2" key="1">
    <citation type="submission" date="2013-04" db="EMBL/GenBank/DDBJ databases">
        <authorList>
            <person name="Harkins D.M."/>
            <person name="Durkin A.S."/>
            <person name="Selengut J.D."/>
            <person name="Sanka R."/>
            <person name="DePew J."/>
            <person name="Purushe J."/>
            <person name="Ahmed A."/>
            <person name="van der Linden H."/>
            <person name="Goris M.G.A."/>
            <person name="Hartskeerl R.A."/>
            <person name="Vinetz J.M."/>
            <person name="Sutton G.G."/>
            <person name="Nelson W.C."/>
            <person name="Fouts D.E."/>
        </authorList>
    </citation>
    <scope>NUCLEOTIDE SEQUENCE [LARGE SCALE GENOMIC DNA]</scope>
    <source>
        <strain evidence="2">BUT 6</strain>
    </source>
</reference>
<comment type="caution">
    <text evidence="2">The sequence shown here is derived from an EMBL/GenBank/DDBJ whole genome shotgun (WGS) entry which is preliminary data.</text>
</comment>
<dbReference type="Pfam" id="PF17314">
    <property type="entry name" value="DUF5360"/>
    <property type="match status" value="1"/>
</dbReference>
<gene>
    <name evidence="2" type="ORF">LEP1GSC058_0724</name>
</gene>
<feature type="transmembrane region" description="Helical" evidence="1">
    <location>
        <begin position="18"/>
        <end position="38"/>
    </location>
</feature>
<keyword evidence="1" id="KW-0472">Membrane</keyword>
<dbReference type="RefSeq" id="WP_016548202.1">
    <property type="nucleotide sequence ID" value="NZ_AKWZ02000002.1"/>
</dbReference>
<dbReference type="Proteomes" id="UP000014540">
    <property type="component" value="Unassembled WGS sequence"/>
</dbReference>
<evidence type="ECO:0000313" key="2">
    <source>
        <dbReference type="EMBL" id="EPG76096.1"/>
    </source>
</evidence>
<dbReference type="EMBL" id="AKWZ02000002">
    <property type="protein sequence ID" value="EPG76096.1"/>
    <property type="molecule type" value="Genomic_DNA"/>
</dbReference>
<organism evidence="2 3">
    <name type="scientific">Leptospira fainei serovar Hurstbridge str. BUT 6</name>
    <dbReference type="NCBI Taxonomy" id="1193011"/>
    <lineage>
        <taxon>Bacteria</taxon>
        <taxon>Pseudomonadati</taxon>
        <taxon>Spirochaetota</taxon>
        <taxon>Spirochaetia</taxon>
        <taxon>Leptospirales</taxon>
        <taxon>Leptospiraceae</taxon>
        <taxon>Leptospira</taxon>
    </lineage>
</organism>
<keyword evidence="3" id="KW-1185">Reference proteome</keyword>
<dbReference type="InterPro" id="IPR020348">
    <property type="entry name" value="Uncharacterised_YvaD"/>
</dbReference>
<dbReference type="OrthoDB" id="2469007at2"/>
<feature type="transmembrane region" description="Helical" evidence="1">
    <location>
        <begin position="89"/>
        <end position="108"/>
    </location>
</feature>
<evidence type="ECO:0008006" key="4">
    <source>
        <dbReference type="Google" id="ProtNLM"/>
    </source>
</evidence>
<sequence length="137" mass="15950">MSSPDEIQFRKPKGLNEFFLVTDIGFILYWGITSIKIIPDEFLFKDYNDPILNAWNWSFLPLDLFISFTGLGSLYLFNKRISAWKNLAILSLGFTIASGVQAISFWVIRGDVSLLWWAPNLYLILYPLLYVRFLLKN</sequence>
<evidence type="ECO:0000256" key="1">
    <source>
        <dbReference type="SAM" id="Phobius"/>
    </source>
</evidence>
<proteinExistence type="predicted"/>
<feature type="transmembrane region" description="Helical" evidence="1">
    <location>
        <begin position="58"/>
        <end position="77"/>
    </location>
</feature>